<organism evidence="2 3">
    <name type="scientific">Martelella mediterranea</name>
    <dbReference type="NCBI Taxonomy" id="293089"/>
    <lineage>
        <taxon>Bacteria</taxon>
        <taxon>Pseudomonadati</taxon>
        <taxon>Pseudomonadota</taxon>
        <taxon>Alphaproteobacteria</taxon>
        <taxon>Hyphomicrobiales</taxon>
        <taxon>Aurantimonadaceae</taxon>
        <taxon>Martelella</taxon>
    </lineage>
</organism>
<dbReference type="EMBL" id="SMAR01000023">
    <property type="protein sequence ID" value="TCT36193.1"/>
    <property type="molecule type" value="Genomic_DNA"/>
</dbReference>
<comment type="caution">
    <text evidence="2">The sequence shown here is derived from an EMBL/GenBank/DDBJ whole genome shotgun (WGS) entry which is preliminary data.</text>
</comment>
<sequence length="116" mass="12053">MDLLSKLEKLVGSGKGHSAFSSIARVFYSAGATTPERLPGFLNVLEKHEENLGYLVGPGKAFADLNTLVRKFAGHGAGAAAARRMQELIVSSLPSASQGTVPSNKTGMPGTGQSHT</sequence>
<dbReference type="AlphaFoldDB" id="A0A4V2V3Z0"/>
<evidence type="ECO:0000313" key="2">
    <source>
        <dbReference type="EMBL" id="TCT36193.1"/>
    </source>
</evidence>
<accession>A0A4V2V3Z0</accession>
<proteinExistence type="predicted"/>
<reference evidence="2 3" key="1">
    <citation type="submission" date="2019-03" db="EMBL/GenBank/DDBJ databases">
        <title>Freshwater and sediment microbial communities from various areas in North America, analyzing microbe dynamics in response to fracking.</title>
        <authorList>
            <person name="Lamendella R."/>
        </authorList>
    </citation>
    <scope>NUCLEOTIDE SEQUENCE [LARGE SCALE GENOMIC DNA]</scope>
    <source>
        <strain evidence="2 3">175.2</strain>
    </source>
</reference>
<evidence type="ECO:0000313" key="3">
    <source>
        <dbReference type="Proteomes" id="UP000295097"/>
    </source>
</evidence>
<feature type="region of interest" description="Disordered" evidence="1">
    <location>
        <begin position="93"/>
        <end position="116"/>
    </location>
</feature>
<evidence type="ECO:0000256" key="1">
    <source>
        <dbReference type="SAM" id="MobiDB-lite"/>
    </source>
</evidence>
<name>A0A4V2V3Z0_9HYPH</name>
<keyword evidence="3" id="KW-1185">Reference proteome</keyword>
<gene>
    <name evidence="2" type="ORF">EDC90_102349</name>
</gene>
<protein>
    <submittedName>
        <fullName evidence="2">Uncharacterized protein</fullName>
    </submittedName>
</protein>
<dbReference type="Proteomes" id="UP000295097">
    <property type="component" value="Unassembled WGS sequence"/>
</dbReference>